<proteinExistence type="predicted"/>
<feature type="region of interest" description="Disordered" evidence="1">
    <location>
        <begin position="21"/>
        <end position="58"/>
    </location>
</feature>
<organism evidence="2 3">
    <name type="scientific">Dechloromonas agitata</name>
    <dbReference type="NCBI Taxonomy" id="73030"/>
    <lineage>
        <taxon>Bacteria</taxon>
        <taxon>Pseudomonadati</taxon>
        <taxon>Pseudomonadota</taxon>
        <taxon>Betaproteobacteria</taxon>
        <taxon>Rhodocyclales</taxon>
        <taxon>Azonexaceae</taxon>
        <taxon>Dechloromonas</taxon>
    </lineage>
</organism>
<sequence>MRTQKDEAAGSTSMLTAMLAGAMPAMPTPEPGAVRQHRLDDSSPNRRTPLSVVPTTNPAQKPSVFTAADKALIRKVHGYMAPLQLLGILNERLLCDQGGSAVLYTIDQLKAEIASVTTAVPSSGNDWGTLRKLLAKARREGVLDQINEQVINDFAVVYSLNQKQVMTLKDILLNGEDE</sequence>
<protein>
    <submittedName>
        <fullName evidence="2">Uncharacterized protein</fullName>
    </submittedName>
</protein>
<gene>
    <name evidence="2" type="ORF">HXL68_02010</name>
</gene>
<accession>A0A930BQP5</accession>
<dbReference type="AlphaFoldDB" id="A0A930BQP5"/>
<comment type="caution">
    <text evidence="2">The sequence shown here is derived from an EMBL/GenBank/DDBJ whole genome shotgun (WGS) entry which is preliminary data.</text>
</comment>
<reference evidence="2" key="1">
    <citation type="submission" date="2020-04" db="EMBL/GenBank/DDBJ databases">
        <title>Deep metagenomics examines the oral microbiome during advanced dental caries in children, revealing novel taxa and co-occurrences with host molecules.</title>
        <authorList>
            <person name="Baker J.L."/>
            <person name="Morton J.T."/>
            <person name="Dinis M."/>
            <person name="Alvarez R."/>
            <person name="Tran N.C."/>
            <person name="Knight R."/>
            <person name="Edlund A."/>
        </authorList>
    </citation>
    <scope>NUCLEOTIDE SEQUENCE</scope>
    <source>
        <strain evidence="2">JCVI_32_bin.24</strain>
    </source>
</reference>
<evidence type="ECO:0000313" key="2">
    <source>
        <dbReference type="EMBL" id="MBF1163794.1"/>
    </source>
</evidence>
<name>A0A930BQP5_9RHOO</name>
<evidence type="ECO:0000313" key="3">
    <source>
        <dbReference type="Proteomes" id="UP000718593"/>
    </source>
</evidence>
<dbReference type="Proteomes" id="UP000718593">
    <property type="component" value="Unassembled WGS sequence"/>
</dbReference>
<dbReference type="EMBL" id="JABZMI010000016">
    <property type="protein sequence ID" value="MBF1163794.1"/>
    <property type="molecule type" value="Genomic_DNA"/>
</dbReference>
<feature type="compositionally biased region" description="Polar residues" evidence="1">
    <location>
        <begin position="45"/>
        <end position="58"/>
    </location>
</feature>
<evidence type="ECO:0000256" key="1">
    <source>
        <dbReference type="SAM" id="MobiDB-lite"/>
    </source>
</evidence>